<feature type="region of interest" description="Disordered" evidence="5">
    <location>
        <begin position="322"/>
        <end position="355"/>
    </location>
</feature>
<accession>A0AAJ0BZQ1</accession>
<feature type="compositionally biased region" description="Low complexity" evidence="5">
    <location>
        <begin position="511"/>
        <end position="532"/>
    </location>
</feature>
<evidence type="ECO:0000256" key="6">
    <source>
        <dbReference type="SAM" id="Phobius"/>
    </source>
</evidence>
<evidence type="ECO:0000313" key="7">
    <source>
        <dbReference type="EMBL" id="KAK1766413.1"/>
    </source>
</evidence>
<feature type="region of interest" description="Disordered" evidence="5">
    <location>
        <begin position="100"/>
        <end position="119"/>
    </location>
</feature>
<feature type="region of interest" description="Disordered" evidence="5">
    <location>
        <begin position="257"/>
        <end position="289"/>
    </location>
</feature>
<evidence type="ECO:0000256" key="4">
    <source>
        <dbReference type="ARBA" id="ARBA00023136"/>
    </source>
</evidence>
<feature type="compositionally biased region" description="Polar residues" evidence="5">
    <location>
        <begin position="459"/>
        <end position="470"/>
    </location>
</feature>
<evidence type="ECO:0000313" key="8">
    <source>
        <dbReference type="Proteomes" id="UP001244011"/>
    </source>
</evidence>
<evidence type="ECO:0000256" key="1">
    <source>
        <dbReference type="ARBA" id="ARBA00004167"/>
    </source>
</evidence>
<feature type="region of interest" description="Disordered" evidence="5">
    <location>
        <begin position="361"/>
        <end position="380"/>
    </location>
</feature>
<dbReference type="PANTHER" id="PTHR15549">
    <property type="entry name" value="PAIRED IMMUNOGLOBULIN-LIKE TYPE 2 RECEPTOR"/>
    <property type="match status" value="1"/>
</dbReference>
<feature type="compositionally biased region" description="Polar residues" evidence="5">
    <location>
        <begin position="425"/>
        <end position="441"/>
    </location>
</feature>
<feature type="compositionally biased region" description="Basic and acidic residues" evidence="5">
    <location>
        <begin position="581"/>
        <end position="591"/>
    </location>
</feature>
<dbReference type="RefSeq" id="XP_060282626.1">
    <property type="nucleotide sequence ID" value="XM_060424679.1"/>
</dbReference>
<feature type="compositionally biased region" description="Polar residues" evidence="5">
    <location>
        <begin position="554"/>
        <end position="564"/>
    </location>
</feature>
<feature type="region of interest" description="Disordered" evidence="5">
    <location>
        <begin position="393"/>
        <end position="478"/>
    </location>
</feature>
<dbReference type="CDD" id="cd12087">
    <property type="entry name" value="TM_EGFR-like"/>
    <property type="match status" value="1"/>
</dbReference>
<name>A0AAJ0BZQ1_9PEZI</name>
<feature type="compositionally biased region" description="Basic and acidic residues" evidence="5">
    <location>
        <begin position="598"/>
        <end position="614"/>
    </location>
</feature>
<reference evidence="7" key="1">
    <citation type="submission" date="2023-06" db="EMBL/GenBank/DDBJ databases">
        <title>Genome-scale phylogeny and comparative genomics of the fungal order Sordariales.</title>
        <authorList>
            <consortium name="Lawrence Berkeley National Laboratory"/>
            <person name="Hensen N."/>
            <person name="Bonometti L."/>
            <person name="Westerberg I."/>
            <person name="Brannstrom I.O."/>
            <person name="Guillou S."/>
            <person name="Cros-Aarteil S."/>
            <person name="Calhoun S."/>
            <person name="Haridas S."/>
            <person name="Kuo A."/>
            <person name="Mondo S."/>
            <person name="Pangilinan J."/>
            <person name="Riley R."/>
            <person name="Labutti K."/>
            <person name="Andreopoulos B."/>
            <person name="Lipzen A."/>
            <person name="Chen C."/>
            <person name="Yanf M."/>
            <person name="Daum C."/>
            <person name="Ng V."/>
            <person name="Clum A."/>
            <person name="Steindorff A."/>
            <person name="Ohm R."/>
            <person name="Martin F."/>
            <person name="Silar P."/>
            <person name="Natvig D."/>
            <person name="Lalanne C."/>
            <person name="Gautier V."/>
            <person name="Ament-Velasquez S.L."/>
            <person name="Kruys A."/>
            <person name="Hutchinson M.I."/>
            <person name="Powell A.J."/>
            <person name="Barry K."/>
            <person name="Miller A.N."/>
            <person name="Grigoriev I.V."/>
            <person name="Debuchy R."/>
            <person name="Gladieux P."/>
            <person name="Thoren M.H."/>
            <person name="Johannesson H."/>
        </authorList>
    </citation>
    <scope>NUCLEOTIDE SEQUENCE</scope>
    <source>
        <strain evidence="7">8032-3</strain>
    </source>
</reference>
<comment type="subcellular location">
    <subcellularLocation>
        <location evidence="1">Membrane</location>
        <topology evidence="1">Single-pass membrane protein</topology>
    </subcellularLocation>
</comment>
<evidence type="ECO:0000256" key="5">
    <source>
        <dbReference type="SAM" id="MobiDB-lite"/>
    </source>
</evidence>
<dbReference type="Proteomes" id="UP001244011">
    <property type="component" value="Unassembled WGS sequence"/>
</dbReference>
<feature type="region of interest" description="Disordered" evidence="5">
    <location>
        <begin position="508"/>
        <end position="625"/>
    </location>
</feature>
<evidence type="ECO:0000256" key="2">
    <source>
        <dbReference type="ARBA" id="ARBA00022692"/>
    </source>
</evidence>
<dbReference type="GO" id="GO:0071944">
    <property type="term" value="C:cell periphery"/>
    <property type="evidence" value="ECO:0007669"/>
    <property type="project" value="UniProtKB-ARBA"/>
</dbReference>
<feature type="compositionally biased region" description="Low complexity" evidence="5">
    <location>
        <begin position="393"/>
        <end position="404"/>
    </location>
</feature>
<dbReference type="EMBL" id="MU839011">
    <property type="protein sequence ID" value="KAK1766413.1"/>
    <property type="molecule type" value="Genomic_DNA"/>
</dbReference>
<keyword evidence="4 6" id="KW-0472">Membrane</keyword>
<feature type="transmembrane region" description="Helical" evidence="6">
    <location>
        <begin position="165"/>
        <end position="188"/>
    </location>
</feature>
<dbReference type="InterPro" id="IPR051694">
    <property type="entry name" value="Immunoregulatory_rcpt-like"/>
</dbReference>
<keyword evidence="2 6" id="KW-0812">Transmembrane</keyword>
<feature type="compositionally biased region" description="Polar residues" evidence="5">
    <location>
        <begin position="257"/>
        <end position="288"/>
    </location>
</feature>
<comment type="caution">
    <text evidence="7">The sequence shown here is derived from an EMBL/GenBank/DDBJ whole genome shotgun (WGS) entry which is preliminary data.</text>
</comment>
<keyword evidence="8" id="KW-1185">Reference proteome</keyword>
<organism evidence="7 8">
    <name type="scientific">Phialemonium atrogriseum</name>
    <dbReference type="NCBI Taxonomy" id="1093897"/>
    <lineage>
        <taxon>Eukaryota</taxon>
        <taxon>Fungi</taxon>
        <taxon>Dikarya</taxon>
        <taxon>Ascomycota</taxon>
        <taxon>Pezizomycotina</taxon>
        <taxon>Sordariomycetes</taxon>
        <taxon>Sordariomycetidae</taxon>
        <taxon>Cephalothecales</taxon>
        <taxon>Cephalothecaceae</taxon>
        <taxon>Phialemonium</taxon>
    </lineage>
</organism>
<dbReference type="AlphaFoldDB" id="A0AAJ0BZQ1"/>
<proteinExistence type="predicted"/>
<evidence type="ECO:0000256" key="3">
    <source>
        <dbReference type="ARBA" id="ARBA00022989"/>
    </source>
</evidence>
<dbReference type="GO" id="GO:0016020">
    <property type="term" value="C:membrane"/>
    <property type="evidence" value="ECO:0007669"/>
    <property type="project" value="UniProtKB-SubCell"/>
</dbReference>
<feature type="compositionally biased region" description="Polar residues" evidence="5">
    <location>
        <begin position="616"/>
        <end position="625"/>
    </location>
</feature>
<gene>
    <name evidence="7" type="ORF">QBC33DRAFT_453344</name>
</gene>
<protein>
    <submittedName>
        <fullName evidence="7">Uncharacterized protein</fullName>
    </submittedName>
</protein>
<sequence length="625" mass="65334">MSSGNLVGGAFVTTVDGRRCTAVPKPGANVANAAANANPNGNDDSFNTQAESTAAAQDAAETAAAITATSGTGSTSTTSSSLTTDTSIISTASVAEAQPTQGRVTALSDVNDPATSPTGDAIPLFTTIGTASNDAAEQATDVASSSSGVVSAVPSSNNNAVQSTVAVAGGVIGGVILISAVAFFVWWWRRRVMKKRRSTLLTPLTIDNTFGPGEKGPYVINRSSIGPTPMSERVRSAIGYNVMKIRGRFSRIVTRSSTDAPSVNMNRGNSQFMEPVSTHSRANSSALSGSAADVTSKDRFLDWWSRLTADVSFNWRLRNKKSSANNPFGTARGSSEKKASLTSQPDFLTLLGMDEREIDREAQRRRASVSRKNGSAGSAEHFLGGLNLTFGSNSNGNSNSNPDDPFSDANALSRSSAKPAPLVVSQPNNPFSDSNAISGSGPTVPKPSTYIADIRRSRNQSVSGNPNWPASTLGRESVASVESYTVRRNNKFRSDPFDLERPELLASARQAKASMSSSTAGTAGSSDGARTSRLSGGVGTGELRRPPGAHARSDSFSSKYSSGVSMGDWSDPGPDVGPAVSRRDSPERRESPTQAWRSRLEKDAAKGNRPRRDSGGSVNSVGKAM</sequence>
<dbReference type="GeneID" id="85307866"/>
<keyword evidence="3 6" id="KW-1133">Transmembrane helix</keyword>